<evidence type="ECO:0000256" key="5">
    <source>
        <dbReference type="SAM" id="Phobius"/>
    </source>
</evidence>
<feature type="transmembrane region" description="Helical" evidence="5">
    <location>
        <begin position="284"/>
        <end position="310"/>
    </location>
</feature>
<feature type="transmembrane region" description="Helical" evidence="5">
    <location>
        <begin position="422"/>
        <end position="444"/>
    </location>
</feature>
<dbReference type="InterPro" id="IPR036259">
    <property type="entry name" value="MFS_trans_sf"/>
</dbReference>
<feature type="domain" description="Major facilitator superfamily (MFS) profile" evidence="6">
    <location>
        <begin position="54"/>
        <end position="483"/>
    </location>
</feature>
<evidence type="ECO:0000313" key="7">
    <source>
        <dbReference type="EMBL" id="KAK4497615.1"/>
    </source>
</evidence>
<dbReference type="Pfam" id="PF07690">
    <property type="entry name" value="MFS_1"/>
    <property type="match status" value="1"/>
</dbReference>
<name>A0ABR0E854_ZASCE</name>
<evidence type="ECO:0000256" key="4">
    <source>
        <dbReference type="ARBA" id="ARBA00023136"/>
    </source>
</evidence>
<proteinExistence type="predicted"/>
<evidence type="ECO:0000256" key="2">
    <source>
        <dbReference type="ARBA" id="ARBA00022692"/>
    </source>
</evidence>
<keyword evidence="2 5" id="KW-0812">Transmembrane</keyword>
<feature type="transmembrane region" description="Helical" evidence="5">
    <location>
        <begin position="179"/>
        <end position="200"/>
    </location>
</feature>
<feature type="transmembrane region" description="Helical" evidence="5">
    <location>
        <begin position="119"/>
        <end position="137"/>
    </location>
</feature>
<evidence type="ECO:0000256" key="1">
    <source>
        <dbReference type="ARBA" id="ARBA00004141"/>
    </source>
</evidence>
<dbReference type="SUPFAM" id="SSF103473">
    <property type="entry name" value="MFS general substrate transporter"/>
    <property type="match status" value="1"/>
</dbReference>
<feature type="transmembrane region" description="Helical" evidence="5">
    <location>
        <begin position="83"/>
        <end position="107"/>
    </location>
</feature>
<gene>
    <name evidence="7" type="ORF">PRZ48_010268</name>
</gene>
<evidence type="ECO:0000256" key="3">
    <source>
        <dbReference type="ARBA" id="ARBA00022989"/>
    </source>
</evidence>
<dbReference type="PANTHER" id="PTHR23502">
    <property type="entry name" value="MAJOR FACILITATOR SUPERFAMILY"/>
    <property type="match status" value="1"/>
</dbReference>
<dbReference type="Proteomes" id="UP001305779">
    <property type="component" value="Unassembled WGS sequence"/>
</dbReference>
<feature type="transmembrane region" description="Helical" evidence="5">
    <location>
        <begin position="456"/>
        <end position="478"/>
    </location>
</feature>
<keyword evidence="3 5" id="KW-1133">Transmembrane helix</keyword>
<dbReference type="InterPro" id="IPR020846">
    <property type="entry name" value="MFS_dom"/>
</dbReference>
<comment type="subcellular location">
    <subcellularLocation>
        <location evidence="1">Membrane</location>
        <topology evidence="1">Multi-pass membrane protein</topology>
    </subcellularLocation>
</comment>
<dbReference type="PROSITE" id="PS50850">
    <property type="entry name" value="MFS"/>
    <property type="match status" value="1"/>
</dbReference>
<evidence type="ECO:0000313" key="8">
    <source>
        <dbReference type="Proteomes" id="UP001305779"/>
    </source>
</evidence>
<accession>A0ABR0E854</accession>
<keyword evidence="8" id="KW-1185">Reference proteome</keyword>
<dbReference type="CDD" id="cd17323">
    <property type="entry name" value="MFS_Tpo1_MDR_like"/>
    <property type="match status" value="1"/>
</dbReference>
<organism evidence="7 8">
    <name type="scientific">Zasmidium cellare</name>
    <name type="common">Wine cellar mold</name>
    <name type="synonym">Racodium cellare</name>
    <dbReference type="NCBI Taxonomy" id="395010"/>
    <lineage>
        <taxon>Eukaryota</taxon>
        <taxon>Fungi</taxon>
        <taxon>Dikarya</taxon>
        <taxon>Ascomycota</taxon>
        <taxon>Pezizomycotina</taxon>
        <taxon>Dothideomycetes</taxon>
        <taxon>Dothideomycetidae</taxon>
        <taxon>Mycosphaerellales</taxon>
        <taxon>Mycosphaerellaceae</taxon>
        <taxon>Zasmidium</taxon>
    </lineage>
</organism>
<feature type="transmembrane region" description="Helical" evidence="5">
    <location>
        <begin position="212"/>
        <end position="230"/>
    </location>
</feature>
<dbReference type="Gene3D" id="1.20.1250.20">
    <property type="entry name" value="MFS general substrate transporter like domains"/>
    <property type="match status" value="1"/>
</dbReference>
<feature type="transmembrane region" description="Helical" evidence="5">
    <location>
        <begin position="322"/>
        <end position="342"/>
    </location>
</feature>
<sequence length="492" mass="53377">MSRLMSMARMRDAREAFYHPLDSEQTPQEHLVGFETDLDPYRPRNWSPGKKVMTVLLYATTTTTSTFASSVFSTAIVPISESFHVSTVVATLGISLFLVGFGVGPLLWAPMSEFYGRKLSVLVPVFIGGCFAFGGGAAKDLQTIMICRFFQGLFSSAPVSNAGGALADMYQPDKRGAAMALYTISNVGGPLVGPLIGGAFCMNKSLGWRWTQYITGIWVMTQVVVGFILLDETHEGTLLKRKAQHLRHGGNWALHAKHEEAKVSIPDLARTYLIRPPKILATPIGLLMATYQAFAFGVLYASLSAIPIIFQEVRGWNEVVGALPFLAILLGIVIGASATYFNQPFYMKRLKQNGGKPVPEARLPPVMVGSVFFTGGLFMLAWSSSKAIFWLVPNIGLVFVGFGFLTVMNAANSYVVDTFQQVAASALAANILWRSAFAVAFPLFTTQMLHALGVGWGVSIFGFVAAGMMPIPFVLYIFGARIRAQSVGFALG</sequence>
<dbReference type="InterPro" id="IPR011701">
    <property type="entry name" value="MFS"/>
</dbReference>
<keyword evidence="4 5" id="KW-0472">Membrane</keyword>
<feature type="transmembrane region" description="Helical" evidence="5">
    <location>
        <begin position="363"/>
        <end position="382"/>
    </location>
</feature>
<dbReference type="EMBL" id="JAXOVC010000008">
    <property type="protein sequence ID" value="KAK4497615.1"/>
    <property type="molecule type" value="Genomic_DNA"/>
</dbReference>
<feature type="transmembrane region" description="Helical" evidence="5">
    <location>
        <begin position="388"/>
        <end position="410"/>
    </location>
</feature>
<comment type="caution">
    <text evidence="7">The sequence shown here is derived from an EMBL/GenBank/DDBJ whole genome shotgun (WGS) entry which is preliminary data.</text>
</comment>
<dbReference type="PANTHER" id="PTHR23502:SF59">
    <property type="entry name" value="MULTIDRUG TRANSPORTER, PUTATIVE (AFU_ORTHOLOGUE AFUA_1G10370)-RELATED"/>
    <property type="match status" value="1"/>
</dbReference>
<protein>
    <recommendedName>
        <fullName evidence="6">Major facilitator superfamily (MFS) profile domain-containing protein</fullName>
    </recommendedName>
</protein>
<evidence type="ECO:0000259" key="6">
    <source>
        <dbReference type="PROSITE" id="PS50850"/>
    </source>
</evidence>
<reference evidence="7 8" key="1">
    <citation type="journal article" date="2023" name="G3 (Bethesda)">
        <title>A chromosome-level genome assembly of Zasmidium syzygii isolated from banana leaves.</title>
        <authorList>
            <person name="van Westerhoven A.C."/>
            <person name="Mehrabi R."/>
            <person name="Talebi R."/>
            <person name="Steentjes M.B.F."/>
            <person name="Corcolon B."/>
            <person name="Chong P.A."/>
            <person name="Kema G.H.J."/>
            <person name="Seidl M.F."/>
        </authorList>
    </citation>
    <scope>NUCLEOTIDE SEQUENCE [LARGE SCALE GENOMIC DNA]</scope>
    <source>
        <strain evidence="7 8">P124</strain>
    </source>
</reference>
<feature type="transmembrane region" description="Helical" evidence="5">
    <location>
        <begin position="52"/>
        <end position="77"/>
    </location>
</feature>